<evidence type="ECO:0000256" key="11">
    <source>
        <dbReference type="ARBA" id="ARBA00023136"/>
    </source>
</evidence>
<keyword evidence="10 12" id="KW-1133">Transmembrane helix</keyword>
<keyword evidence="15" id="KW-1185">Reference proteome</keyword>
<comment type="similarity">
    <text evidence="3">Belongs to the glycosyltransferase 31 family. Beta3-Gal-T subfamily.</text>
</comment>
<evidence type="ECO:0000259" key="13">
    <source>
        <dbReference type="Pfam" id="PF02434"/>
    </source>
</evidence>
<dbReference type="InterPro" id="IPR003378">
    <property type="entry name" value="Fringe-like_glycosylTrfase"/>
</dbReference>
<keyword evidence="7 12" id="KW-0812">Transmembrane</keyword>
<gene>
    <name evidence="14" type="ORF">DPMN_148326</name>
</gene>
<feature type="transmembrane region" description="Helical" evidence="12">
    <location>
        <begin position="12"/>
        <end position="30"/>
    </location>
</feature>
<keyword evidence="6" id="KW-0808">Transferase</keyword>
<evidence type="ECO:0000313" key="14">
    <source>
        <dbReference type="EMBL" id="KAH3794788.1"/>
    </source>
</evidence>
<dbReference type="Proteomes" id="UP000828390">
    <property type="component" value="Unassembled WGS sequence"/>
</dbReference>
<evidence type="ECO:0000256" key="5">
    <source>
        <dbReference type="ARBA" id="ARBA00022676"/>
    </source>
</evidence>
<evidence type="ECO:0000256" key="12">
    <source>
        <dbReference type="SAM" id="Phobius"/>
    </source>
</evidence>
<evidence type="ECO:0000256" key="1">
    <source>
        <dbReference type="ARBA" id="ARBA00004606"/>
    </source>
</evidence>
<evidence type="ECO:0000256" key="7">
    <source>
        <dbReference type="ARBA" id="ARBA00022692"/>
    </source>
</evidence>
<keyword evidence="11 12" id="KW-0472">Membrane</keyword>
<evidence type="ECO:0000256" key="9">
    <source>
        <dbReference type="ARBA" id="ARBA00022968"/>
    </source>
</evidence>
<sequence>MQSATKNLSKYAIISFLLIFIVVMGVYFIYSNRVPTPSLAIGIDVGIQHKHAPVDDIPLTHDDIYVDDTVARKLFDEVRVFCWILTTKSGIFSKAAGINATWAPRCNKHVFFASASGEEDIFTTLPSGATPMPKVEINLNGLERKEYKTANGATFTTISMGTDIMFIDTPEGYDNLTEKSREILQLLYLQEMEHFDWFLKADDDTYVIMENMRFLLKGLNPETPAYLGYQLEPTWFDSPYMSGGAGYVFSRAGLKRLVEKGFQKKGACQEKGSSEDLEVGRCAMKAGVNIHSSLDRFERESFHPDNINDYIPGPPPQWLYYYSRNKPKGGSECCSQLSVTWHRMETRDMLVFDHLLYKTHVYGRNMAASYKNFYSYNKVKKLPNGVPTLKNE</sequence>
<evidence type="ECO:0000313" key="15">
    <source>
        <dbReference type="Proteomes" id="UP000828390"/>
    </source>
</evidence>
<dbReference type="PANTHER" id="PTHR23033">
    <property type="entry name" value="BETA1,3-GALACTOSYLTRANSFERASE"/>
    <property type="match status" value="1"/>
</dbReference>
<dbReference type="Pfam" id="PF02434">
    <property type="entry name" value="Fringe"/>
    <property type="match status" value="1"/>
</dbReference>
<dbReference type="GO" id="GO:0016020">
    <property type="term" value="C:membrane"/>
    <property type="evidence" value="ECO:0007669"/>
    <property type="project" value="UniProtKB-SubCell"/>
</dbReference>
<keyword evidence="8" id="KW-0547">Nucleotide-binding</keyword>
<evidence type="ECO:0000256" key="4">
    <source>
        <dbReference type="ARBA" id="ARBA00012557"/>
    </source>
</evidence>
<accession>A0A9D4FCA2</accession>
<evidence type="ECO:0000256" key="10">
    <source>
        <dbReference type="ARBA" id="ARBA00022989"/>
    </source>
</evidence>
<proteinExistence type="inferred from homology"/>
<dbReference type="OrthoDB" id="414175at2759"/>
<dbReference type="EMBL" id="JAIWYP010000007">
    <property type="protein sequence ID" value="KAH3794788.1"/>
    <property type="molecule type" value="Genomic_DNA"/>
</dbReference>
<dbReference type="GO" id="GO:0000166">
    <property type="term" value="F:nucleotide binding"/>
    <property type="evidence" value="ECO:0007669"/>
    <property type="project" value="UniProtKB-KW"/>
</dbReference>
<evidence type="ECO:0000256" key="6">
    <source>
        <dbReference type="ARBA" id="ARBA00022679"/>
    </source>
</evidence>
<dbReference type="AlphaFoldDB" id="A0A9D4FCA2"/>
<comment type="caution">
    <text evidence="14">The sequence shown here is derived from an EMBL/GenBank/DDBJ whole genome shotgun (WGS) entry which is preliminary data.</text>
</comment>
<reference evidence="14" key="1">
    <citation type="journal article" date="2019" name="bioRxiv">
        <title>The Genome of the Zebra Mussel, Dreissena polymorpha: A Resource for Invasive Species Research.</title>
        <authorList>
            <person name="McCartney M.A."/>
            <person name="Auch B."/>
            <person name="Kono T."/>
            <person name="Mallez S."/>
            <person name="Zhang Y."/>
            <person name="Obille A."/>
            <person name="Becker A."/>
            <person name="Abrahante J.E."/>
            <person name="Garbe J."/>
            <person name="Badalamenti J.P."/>
            <person name="Herman A."/>
            <person name="Mangelson H."/>
            <person name="Liachko I."/>
            <person name="Sullivan S."/>
            <person name="Sone E.D."/>
            <person name="Koren S."/>
            <person name="Silverstein K.A.T."/>
            <person name="Beckman K.B."/>
            <person name="Gohl D.M."/>
        </authorList>
    </citation>
    <scope>NUCLEOTIDE SEQUENCE</scope>
    <source>
        <strain evidence="14">Duluth1</strain>
        <tissue evidence="14">Whole animal</tissue>
    </source>
</reference>
<evidence type="ECO:0000256" key="8">
    <source>
        <dbReference type="ARBA" id="ARBA00022741"/>
    </source>
</evidence>
<dbReference type="EC" id="2.4.1.122" evidence="4"/>
<protein>
    <recommendedName>
        <fullName evidence="4">N-acetylgalactosaminide beta-1,3-galactosyltransferase</fullName>
        <ecNumber evidence="4">2.4.1.122</ecNumber>
    </recommendedName>
</protein>
<name>A0A9D4FCA2_DREPO</name>
<dbReference type="GO" id="GO:0016263">
    <property type="term" value="F:glycoprotein-N-acetylgalactosamine 3-beta-galactosyltransferase activity"/>
    <property type="evidence" value="ECO:0007669"/>
    <property type="project" value="UniProtKB-EC"/>
</dbReference>
<organism evidence="14 15">
    <name type="scientific">Dreissena polymorpha</name>
    <name type="common">Zebra mussel</name>
    <name type="synonym">Mytilus polymorpha</name>
    <dbReference type="NCBI Taxonomy" id="45954"/>
    <lineage>
        <taxon>Eukaryota</taxon>
        <taxon>Metazoa</taxon>
        <taxon>Spiralia</taxon>
        <taxon>Lophotrochozoa</taxon>
        <taxon>Mollusca</taxon>
        <taxon>Bivalvia</taxon>
        <taxon>Autobranchia</taxon>
        <taxon>Heteroconchia</taxon>
        <taxon>Euheterodonta</taxon>
        <taxon>Imparidentia</taxon>
        <taxon>Neoheterodontei</taxon>
        <taxon>Myida</taxon>
        <taxon>Dreissenoidea</taxon>
        <taxon>Dreissenidae</taxon>
        <taxon>Dreissena</taxon>
    </lineage>
</organism>
<keyword evidence="5" id="KW-0328">Glycosyltransferase</keyword>
<feature type="domain" description="Fringe-like glycosyltransferase" evidence="13">
    <location>
        <begin position="194"/>
        <end position="290"/>
    </location>
</feature>
<dbReference type="InterPro" id="IPR026050">
    <property type="entry name" value="C1GALT1/C1GALT1_chp1"/>
</dbReference>
<reference evidence="14" key="2">
    <citation type="submission" date="2020-11" db="EMBL/GenBank/DDBJ databases">
        <authorList>
            <person name="McCartney M.A."/>
            <person name="Auch B."/>
            <person name="Kono T."/>
            <person name="Mallez S."/>
            <person name="Becker A."/>
            <person name="Gohl D.M."/>
            <person name="Silverstein K.A.T."/>
            <person name="Koren S."/>
            <person name="Bechman K.B."/>
            <person name="Herman A."/>
            <person name="Abrahante J.E."/>
            <person name="Garbe J."/>
        </authorList>
    </citation>
    <scope>NUCLEOTIDE SEQUENCE</scope>
    <source>
        <strain evidence="14">Duluth1</strain>
        <tissue evidence="14">Whole animal</tissue>
    </source>
</reference>
<comment type="pathway">
    <text evidence="2">Protein modification; protein glycosylation.</text>
</comment>
<comment type="subcellular location">
    <subcellularLocation>
        <location evidence="1">Membrane</location>
        <topology evidence="1">Single-pass type II membrane protein</topology>
    </subcellularLocation>
</comment>
<evidence type="ECO:0000256" key="2">
    <source>
        <dbReference type="ARBA" id="ARBA00004922"/>
    </source>
</evidence>
<evidence type="ECO:0000256" key="3">
    <source>
        <dbReference type="ARBA" id="ARBA00006462"/>
    </source>
</evidence>
<dbReference type="PANTHER" id="PTHR23033:SF8">
    <property type="entry name" value="HEXOSYLTRANSFERASE"/>
    <property type="match status" value="1"/>
</dbReference>
<keyword evidence="9" id="KW-0735">Signal-anchor</keyword>
<dbReference type="Gene3D" id="3.90.550.50">
    <property type="match status" value="1"/>
</dbReference>